<dbReference type="SUPFAM" id="SSF46955">
    <property type="entry name" value="Putative DNA-binding domain"/>
    <property type="match status" value="1"/>
</dbReference>
<reference evidence="5 6" key="1">
    <citation type="journal article" date="2017" name="Genome Biol. Evol.">
        <title>Trajectories and Drivers of Genome Evolution in Surface-Associated Marine Phaeobacter.</title>
        <authorList>
            <person name="Freese H.M."/>
            <person name="Sikorski J."/>
            <person name="Bunk B."/>
            <person name="Scheuner C."/>
            <person name="Meier-Kolthoff J.P."/>
            <person name="Sproer C."/>
            <person name="Gram L."/>
            <person name="Overmann J."/>
        </authorList>
    </citation>
    <scope>NUCLEOTIDE SEQUENCE [LARGE SCALE GENOMIC DNA]</scope>
    <source>
        <strain evidence="5 6">P66</strain>
    </source>
</reference>
<evidence type="ECO:0000256" key="3">
    <source>
        <dbReference type="ARBA" id="ARBA00023163"/>
    </source>
</evidence>
<evidence type="ECO:0000313" key="5">
    <source>
        <dbReference type="EMBL" id="AUQ96839.1"/>
    </source>
</evidence>
<evidence type="ECO:0000256" key="1">
    <source>
        <dbReference type="ARBA" id="ARBA00023015"/>
    </source>
</evidence>
<dbReference type="PANTHER" id="PTHR30204">
    <property type="entry name" value="REDOX-CYCLING DRUG-SENSING TRANSCRIPTIONAL ACTIVATOR SOXR"/>
    <property type="match status" value="1"/>
</dbReference>
<evidence type="ECO:0000259" key="4">
    <source>
        <dbReference type="PROSITE" id="PS50937"/>
    </source>
</evidence>
<name>A0ABM6RJY0_9RHOB</name>
<proteinExistence type="predicted"/>
<reference evidence="5 6" key="2">
    <citation type="journal article" date="2017" name="Int. J. Syst. Evol. Microbiol.">
        <title>Adaptation of Surface-Associated Bacteria to the Open Ocean: A Genomically Distinct Subpopulation of Phaeobacter gallaeciensis Colonizes Pacific Mesozooplankton.</title>
        <authorList>
            <person name="Freese H.M."/>
            <person name="Methner A."/>
            <person name="Overmann J."/>
        </authorList>
    </citation>
    <scope>NUCLEOTIDE SEQUENCE [LARGE SCALE GENOMIC DNA]</scope>
    <source>
        <strain evidence="5 6">P66</strain>
    </source>
</reference>
<dbReference type="InterPro" id="IPR009061">
    <property type="entry name" value="DNA-bd_dom_put_sf"/>
</dbReference>
<gene>
    <name evidence="5" type="ORF">PhaeoP66_04113</name>
</gene>
<dbReference type="SMART" id="SM00422">
    <property type="entry name" value="HTH_MERR"/>
    <property type="match status" value="1"/>
</dbReference>
<feature type="domain" description="HTH merR-type" evidence="4">
    <location>
        <begin position="1"/>
        <end position="68"/>
    </location>
</feature>
<organism evidence="5 6">
    <name type="scientific">Phaeobacter inhibens</name>
    <dbReference type="NCBI Taxonomy" id="221822"/>
    <lineage>
        <taxon>Bacteria</taxon>
        <taxon>Pseudomonadati</taxon>
        <taxon>Pseudomonadota</taxon>
        <taxon>Alphaproteobacteria</taxon>
        <taxon>Rhodobacterales</taxon>
        <taxon>Roseobacteraceae</taxon>
        <taxon>Phaeobacter</taxon>
    </lineage>
</organism>
<protein>
    <submittedName>
        <fullName evidence="5">Cu(I)-responsive transcriptional regulator</fullName>
    </submittedName>
</protein>
<dbReference type="Gene3D" id="1.10.1660.10">
    <property type="match status" value="1"/>
</dbReference>
<keyword evidence="5" id="KW-0614">Plasmid</keyword>
<geneLocation type="plasmid" evidence="5 6">
    <name>pP66_b</name>
</geneLocation>
<evidence type="ECO:0000313" key="6">
    <source>
        <dbReference type="Proteomes" id="UP000236536"/>
    </source>
</evidence>
<dbReference type="Pfam" id="PF13411">
    <property type="entry name" value="MerR_1"/>
    <property type="match status" value="1"/>
</dbReference>
<dbReference type="PANTHER" id="PTHR30204:SF94">
    <property type="entry name" value="HEAVY METAL-DEPENDENT TRANSCRIPTIONAL REGULATOR HI_0293-RELATED"/>
    <property type="match status" value="1"/>
</dbReference>
<evidence type="ECO:0000256" key="2">
    <source>
        <dbReference type="ARBA" id="ARBA00023125"/>
    </source>
</evidence>
<dbReference type="InterPro" id="IPR000551">
    <property type="entry name" value="MerR-type_HTH_dom"/>
</dbReference>
<dbReference type="Proteomes" id="UP000236536">
    <property type="component" value="Plasmid pP66_b"/>
</dbReference>
<dbReference type="PROSITE" id="PS50937">
    <property type="entry name" value="HTH_MERR_2"/>
    <property type="match status" value="1"/>
</dbReference>
<sequence length="152" mass="17268">MNIGDVSRQSGVPPKTIRYYEEIGLIRPNRSENGYRAFTENHVHKLAFLGRARALGFTIEDCRTLLALYEDENRESVQVKTVAEDHLRQIEEKRETAIHENDAYRACGEMCRGSSSGLPDPRRSLTCTNVRIIDAGSARFRTKLRGPASRYP</sequence>
<accession>A0ABM6RJY0</accession>
<dbReference type="InterPro" id="IPR047057">
    <property type="entry name" value="MerR_fam"/>
</dbReference>
<keyword evidence="6" id="KW-1185">Reference proteome</keyword>
<keyword evidence="1" id="KW-0805">Transcription regulation</keyword>
<keyword evidence="3" id="KW-0804">Transcription</keyword>
<keyword evidence="2" id="KW-0238">DNA-binding</keyword>
<dbReference type="PRINTS" id="PR00040">
    <property type="entry name" value="HTHMERR"/>
</dbReference>
<dbReference type="EMBL" id="CP010707">
    <property type="protein sequence ID" value="AUQ96839.1"/>
    <property type="molecule type" value="Genomic_DNA"/>
</dbReference>